<proteinExistence type="predicted"/>
<sequence>MEADSRILSYCHAVKCRASEILILNPDTDVFIAEHFGGVRTVIQGFTQQQLFAGSTKNCILSGSFELEFSDVVLGHTSEVWALAAHPSLQQFVTAGWDSILQLWDSASRTVVWRKDIGVVRFSPNSEMLALGSRDNNIYIYQLGADAGKYSRIGQCTGHSSFITHLDWSMDSQYLRSNSGDYEVLYSLELLYKKKLSFIFYYEGSPTVCEQITQPSKMRDVEWASQTCTLSFTSVGAWPEGADGTDVNASAAAGGLLATGDDWGKVKLYSWPTIQPKVTYFFIK</sequence>
<dbReference type="InterPro" id="IPR015943">
    <property type="entry name" value="WD40/YVTN_repeat-like_dom_sf"/>
</dbReference>
<dbReference type="OrthoDB" id="47802at2759"/>
<reference evidence="6" key="1">
    <citation type="submission" date="2022-01" db="EMBL/GenBank/DDBJ databases">
        <authorList>
            <person name="King R."/>
        </authorList>
    </citation>
    <scope>NUCLEOTIDE SEQUENCE</scope>
</reference>
<dbReference type="PROSITE" id="PS50082">
    <property type="entry name" value="WD_REPEATS_2"/>
    <property type="match status" value="1"/>
</dbReference>
<protein>
    <recommendedName>
        <fullName evidence="5">EML-like second beta-propeller domain-containing protein</fullName>
    </recommendedName>
</protein>
<dbReference type="InterPro" id="IPR055442">
    <property type="entry name" value="Beta-prop_EML-like_2nd"/>
</dbReference>
<organism evidence="6 7">
    <name type="scientific">Nezara viridula</name>
    <name type="common">Southern green stink bug</name>
    <name type="synonym">Cimex viridulus</name>
    <dbReference type="NCBI Taxonomy" id="85310"/>
    <lineage>
        <taxon>Eukaryota</taxon>
        <taxon>Metazoa</taxon>
        <taxon>Ecdysozoa</taxon>
        <taxon>Arthropoda</taxon>
        <taxon>Hexapoda</taxon>
        <taxon>Insecta</taxon>
        <taxon>Pterygota</taxon>
        <taxon>Neoptera</taxon>
        <taxon>Paraneoptera</taxon>
        <taxon>Hemiptera</taxon>
        <taxon>Heteroptera</taxon>
        <taxon>Panheteroptera</taxon>
        <taxon>Pentatomomorpha</taxon>
        <taxon>Pentatomoidea</taxon>
        <taxon>Pentatomidae</taxon>
        <taxon>Pentatominae</taxon>
        <taxon>Nezara</taxon>
    </lineage>
</organism>
<dbReference type="GO" id="GO:0005874">
    <property type="term" value="C:microtubule"/>
    <property type="evidence" value="ECO:0007669"/>
    <property type="project" value="UniProtKB-KW"/>
</dbReference>
<dbReference type="PROSITE" id="PS50294">
    <property type="entry name" value="WD_REPEATS_REGION"/>
    <property type="match status" value="1"/>
</dbReference>
<dbReference type="EMBL" id="OV725077">
    <property type="protein sequence ID" value="CAH1391203.1"/>
    <property type="molecule type" value="Genomic_DNA"/>
</dbReference>
<dbReference type="GO" id="GO:0072686">
    <property type="term" value="C:mitotic spindle"/>
    <property type="evidence" value="ECO:0007669"/>
    <property type="project" value="TreeGrafter"/>
</dbReference>
<feature type="domain" description="EML-like second beta-propeller" evidence="5">
    <location>
        <begin position="115"/>
        <end position="278"/>
    </location>
</feature>
<dbReference type="AlphaFoldDB" id="A0A9P0E6U5"/>
<gene>
    <name evidence="6" type="ORF">NEZAVI_LOCUS2264</name>
</gene>
<dbReference type="Proteomes" id="UP001152798">
    <property type="component" value="Chromosome 1"/>
</dbReference>
<keyword evidence="1 4" id="KW-0853">WD repeat</keyword>
<name>A0A9P0E6U5_NEZVI</name>
<evidence type="ECO:0000256" key="2">
    <source>
        <dbReference type="ARBA" id="ARBA00022701"/>
    </source>
</evidence>
<dbReference type="GO" id="GO:0008017">
    <property type="term" value="F:microtubule binding"/>
    <property type="evidence" value="ECO:0007669"/>
    <property type="project" value="TreeGrafter"/>
</dbReference>
<dbReference type="SMART" id="SM00320">
    <property type="entry name" value="WD40"/>
    <property type="match status" value="3"/>
</dbReference>
<dbReference type="InterPro" id="IPR036322">
    <property type="entry name" value="WD40_repeat_dom_sf"/>
</dbReference>
<evidence type="ECO:0000313" key="6">
    <source>
        <dbReference type="EMBL" id="CAH1391203.1"/>
    </source>
</evidence>
<keyword evidence="2" id="KW-0493">Microtubule</keyword>
<dbReference type="PANTHER" id="PTHR13720">
    <property type="entry name" value="WD-40 REPEAT PROTEIN"/>
    <property type="match status" value="1"/>
</dbReference>
<dbReference type="Gene3D" id="2.130.10.10">
    <property type="entry name" value="YVTN repeat-like/Quinoprotein amine dehydrogenase"/>
    <property type="match status" value="2"/>
</dbReference>
<dbReference type="Pfam" id="PF23414">
    <property type="entry name" value="Beta-prop_EML_2"/>
    <property type="match status" value="1"/>
</dbReference>
<dbReference type="InterPro" id="IPR050630">
    <property type="entry name" value="WD_repeat_EMAP"/>
</dbReference>
<evidence type="ECO:0000256" key="3">
    <source>
        <dbReference type="ARBA" id="ARBA00022737"/>
    </source>
</evidence>
<feature type="repeat" description="WD" evidence="4">
    <location>
        <begin position="73"/>
        <end position="105"/>
    </location>
</feature>
<dbReference type="PANTHER" id="PTHR13720:SF50">
    <property type="entry name" value="ECHINODERM MICROTUBULE-ASSOCIATED PROTEIN-LIKE 2"/>
    <property type="match status" value="1"/>
</dbReference>
<evidence type="ECO:0000259" key="5">
    <source>
        <dbReference type="Pfam" id="PF23414"/>
    </source>
</evidence>
<accession>A0A9P0E6U5</accession>
<dbReference type="InterPro" id="IPR001680">
    <property type="entry name" value="WD40_rpt"/>
</dbReference>
<evidence type="ECO:0000256" key="4">
    <source>
        <dbReference type="PROSITE-ProRule" id="PRU00221"/>
    </source>
</evidence>
<evidence type="ECO:0000313" key="7">
    <source>
        <dbReference type="Proteomes" id="UP001152798"/>
    </source>
</evidence>
<dbReference type="Pfam" id="PF00400">
    <property type="entry name" value="WD40"/>
    <property type="match status" value="1"/>
</dbReference>
<dbReference type="SUPFAM" id="SSF50978">
    <property type="entry name" value="WD40 repeat-like"/>
    <property type="match status" value="1"/>
</dbReference>
<keyword evidence="3" id="KW-0677">Repeat</keyword>
<dbReference type="GO" id="GO:0000226">
    <property type="term" value="P:microtubule cytoskeleton organization"/>
    <property type="evidence" value="ECO:0007669"/>
    <property type="project" value="TreeGrafter"/>
</dbReference>
<evidence type="ECO:0000256" key="1">
    <source>
        <dbReference type="ARBA" id="ARBA00022574"/>
    </source>
</evidence>
<keyword evidence="7" id="KW-1185">Reference proteome</keyword>